<organism evidence="2 3">
    <name type="scientific">Vespula germanica</name>
    <name type="common">German yellow jacket</name>
    <name type="synonym">Paravespula germanica</name>
    <dbReference type="NCBI Taxonomy" id="30212"/>
    <lineage>
        <taxon>Eukaryota</taxon>
        <taxon>Metazoa</taxon>
        <taxon>Ecdysozoa</taxon>
        <taxon>Arthropoda</taxon>
        <taxon>Hexapoda</taxon>
        <taxon>Insecta</taxon>
        <taxon>Pterygota</taxon>
        <taxon>Neoptera</taxon>
        <taxon>Endopterygota</taxon>
        <taxon>Hymenoptera</taxon>
        <taxon>Apocrita</taxon>
        <taxon>Aculeata</taxon>
        <taxon>Vespoidea</taxon>
        <taxon>Vespidae</taxon>
        <taxon>Vespinae</taxon>
        <taxon>Vespula</taxon>
    </lineage>
</organism>
<dbReference type="AlphaFoldDB" id="A0A834KRJ3"/>
<comment type="caution">
    <text evidence="2">The sequence shown here is derived from an EMBL/GenBank/DDBJ whole genome shotgun (WGS) entry which is preliminary data.</text>
</comment>
<name>A0A834KRJ3_VESGE</name>
<feature type="compositionally biased region" description="Basic and acidic residues" evidence="1">
    <location>
        <begin position="84"/>
        <end position="98"/>
    </location>
</feature>
<feature type="compositionally biased region" description="Basic and acidic residues" evidence="1">
    <location>
        <begin position="27"/>
        <end position="69"/>
    </location>
</feature>
<evidence type="ECO:0000256" key="1">
    <source>
        <dbReference type="SAM" id="MobiDB-lite"/>
    </source>
</evidence>
<protein>
    <submittedName>
        <fullName evidence="2">Uncharacterized protein</fullName>
    </submittedName>
</protein>
<keyword evidence="3" id="KW-1185">Reference proteome</keyword>
<dbReference type="Proteomes" id="UP000617340">
    <property type="component" value="Unassembled WGS sequence"/>
</dbReference>
<evidence type="ECO:0000313" key="3">
    <source>
        <dbReference type="Proteomes" id="UP000617340"/>
    </source>
</evidence>
<sequence>MDRPGLSRLDDAVFGNTRRFRELVLEEHAHGYREEKRSEKKRREEKRREEKRREEKRREEKRREEKKIGISELQQQQQQQQQIDAHDLTLETHDRSIL</sequence>
<gene>
    <name evidence="2" type="ORF">HZH68_004285</name>
</gene>
<accession>A0A834KRJ3</accession>
<proteinExistence type="predicted"/>
<evidence type="ECO:0000313" key="2">
    <source>
        <dbReference type="EMBL" id="KAF7409904.1"/>
    </source>
</evidence>
<feature type="region of interest" description="Disordered" evidence="1">
    <location>
        <begin position="27"/>
        <end position="98"/>
    </location>
</feature>
<dbReference type="EMBL" id="JACSDZ010000003">
    <property type="protein sequence ID" value="KAF7409904.1"/>
    <property type="molecule type" value="Genomic_DNA"/>
</dbReference>
<reference evidence="2" key="1">
    <citation type="journal article" date="2020" name="G3 (Bethesda)">
        <title>High-Quality Assemblies for Three Invasive Social Wasps from the &lt;i&gt;Vespula&lt;/i&gt; Genus.</title>
        <authorList>
            <person name="Harrop T.W.R."/>
            <person name="Guhlin J."/>
            <person name="McLaughlin G.M."/>
            <person name="Permina E."/>
            <person name="Stockwell P."/>
            <person name="Gilligan J."/>
            <person name="Le Lec M.F."/>
            <person name="Gruber M.A.M."/>
            <person name="Quinn O."/>
            <person name="Lovegrove M."/>
            <person name="Duncan E.J."/>
            <person name="Remnant E.J."/>
            <person name="Van Eeckhoven J."/>
            <person name="Graham B."/>
            <person name="Knapp R.A."/>
            <person name="Langford K.W."/>
            <person name="Kronenberg Z."/>
            <person name="Press M.O."/>
            <person name="Eacker S.M."/>
            <person name="Wilson-Rankin E.E."/>
            <person name="Purcell J."/>
            <person name="Lester P.J."/>
            <person name="Dearden P.K."/>
        </authorList>
    </citation>
    <scope>NUCLEOTIDE SEQUENCE</scope>
    <source>
        <strain evidence="2">Linc-1</strain>
    </source>
</reference>